<keyword evidence="4" id="KW-1003">Cell membrane</keyword>
<dbReference type="Gene3D" id="1.20.950.20">
    <property type="entry name" value="Transmembrane di-heme cytochromes, Chain C"/>
    <property type="match status" value="1"/>
</dbReference>
<evidence type="ECO:0000256" key="12">
    <source>
        <dbReference type="SAM" id="Phobius"/>
    </source>
</evidence>
<dbReference type="InterPro" id="IPR000516">
    <property type="entry name" value="Ni-dep_Hydgase_cyt-B"/>
</dbReference>
<evidence type="ECO:0000256" key="7">
    <source>
        <dbReference type="ARBA" id="ARBA00022723"/>
    </source>
</evidence>
<dbReference type="InterPro" id="IPR011577">
    <property type="entry name" value="Cyt_b561_bac/Ni-Hgenase"/>
</dbReference>
<dbReference type="GO" id="GO:0000166">
    <property type="term" value="F:nucleotide binding"/>
    <property type="evidence" value="ECO:0007669"/>
    <property type="project" value="InterPro"/>
</dbReference>
<dbReference type="OrthoDB" id="197262at2"/>
<protein>
    <submittedName>
        <fullName evidence="14">Ni/Fe-hydrogenase, b-type cytochrome subunit</fullName>
    </submittedName>
</protein>
<dbReference type="PRINTS" id="PR00161">
    <property type="entry name" value="NIHGNASECYTB"/>
</dbReference>
<gene>
    <name evidence="14" type="primary">hoxZ</name>
    <name evidence="14" type="ORF">CEPID_03150</name>
</gene>
<dbReference type="GO" id="GO:0005506">
    <property type="term" value="F:iron ion binding"/>
    <property type="evidence" value="ECO:0007669"/>
    <property type="project" value="InterPro"/>
</dbReference>
<dbReference type="InterPro" id="IPR051542">
    <property type="entry name" value="Hydrogenase_cytochrome"/>
</dbReference>
<feature type="transmembrane region" description="Helical" evidence="12">
    <location>
        <begin position="173"/>
        <end position="190"/>
    </location>
</feature>
<evidence type="ECO:0000256" key="8">
    <source>
        <dbReference type="ARBA" id="ARBA00022982"/>
    </source>
</evidence>
<keyword evidence="3" id="KW-0813">Transport</keyword>
<evidence type="ECO:0000256" key="10">
    <source>
        <dbReference type="ARBA" id="ARBA00023004"/>
    </source>
</evidence>
<reference evidence="14 15" key="1">
    <citation type="submission" date="2015-05" db="EMBL/GenBank/DDBJ databases">
        <title>Complete genome sequence of Corynebacterium epidermidicanis DSM 45586, isolated from the skin of a dog suffering from pruritus.</title>
        <authorList>
            <person name="Ruckert C."/>
            <person name="Albersmeier A."/>
            <person name="Winkler A."/>
            <person name="Tauch A."/>
        </authorList>
    </citation>
    <scope>NUCLEOTIDE SEQUENCE [LARGE SCALE GENOMIC DNA]</scope>
    <source>
        <strain evidence="14 15">DSM 45586</strain>
    </source>
</reference>
<keyword evidence="7" id="KW-0479">Metal-binding</keyword>
<proteinExistence type="inferred from homology"/>
<dbReference type="GO" id="GO:0022904">
    <property type="term" value="P:respiratory electron transport chain"/>
    <property type="evidence" value="ECO:0007669"/>
    <property type="project" value="InterPro"/>
</dbReference>
<evidence type="ECO:0000313" key="15">
    <source>
        <dbReference type="Proteomes" id="UP000035368"/>
    </source>
</evidence>
<keyword evidence="10" id="KW-0408">Iron</keyword>
<accession>A0A0G3GPJ6</accession>
<dbReference type="KEGG" id="cei:CEPID_03150"/>
<sequence length="392" mass="43966">MTSTIAPADIRVAQVYSVGKYTPDEVLAFAGAVPKMATDPVDKALRKHSAYEVDQFNPATPERKYSLAELPQGHVKQLVMRGDANAVLADAGLPKADKRKFTDAYEAARILGHRIMAVAVADVDHIGQKSGYFMAGFVALGIDRPGAHHGPGAPGNEWVRVELWTRSLRFQHWANVALIILMSLTGYYIMDPFFGGQPGVPGDTGYLMGYIRFAHFLAGFAWIAMGVWRLSLWLFSSQRQLRWRALWPLDSQRDIRGLWDTVLYYLFLKKDHAPYLAHNPLQQFAYTAIYALCIIQLLTGLALFGLYDQSSWIWVVLSYPVHWIGVPYTRLIHAALMFILWAFVVIHVYLAVRADTQETHGGVSAMINGGVWVKRDSQPLDAHRIGTRGLRL</sequence>
<dbReference type="GO" id="GO:0009055">
    <property type="term" value="F:electron transfer activity"/>
    <property type="evidence" value="ECO:0007669"/>
    <property type="project" value="InterPro"/>
</dbReference>
<dbReference type="NCBIfam" id="TIGR02125">
    <property type="entry name" value="CytB-hydogenase"/>
    <property type="match status" value="1"/>
</dbReference>
<dbReference type="Pfam" id="PF01292">
    <property type="entry name" value="Ni_hydr_CYTB"/>
    <property type="match status" value="1"/>
</dbReference>
<feature type="transmembrane region" description="Helical" evidence="12">
    <location>
        <begin position="327"/>
        <end position="352"/>
    </location>
</feature>
<keyword evidence="9 12" id="KW-1133">Transmembrane helix</keyword>
<dbReference type="Gene3D" id="3.40.1110.10">
    <property type="entry name" value="Calcium-transporting ATPase, cytoplasmic domain N"/>
    <property type="match status" value="1"/>
</dbReference>
<organism evidence="14 15">
    <name type="scientific">Corynebacterium epidermidicanis</name>
    <dbReference type="NCBI Taxonomy" id="1050174"/>
    <lineage>
        <taxon>Bacteria</taxon>
        <taxon>Bacillati</taxon>
        <taxon>Actinomycetota</taxon>
        <taxon>Actinomycetes</taxon>
        <taxon>Mycobacteriales</taxon>
        <taxon>Corynebacteriaceae</taxon>
        <taxon>Corynebacterium</taxon>
    </lineage>
</organism>
<feature type="transmembrane region" description="Helical" evidence="12">
    <location>
        <begin position="284"/>
        <end position="307"/>
    </location>
</feature>
<dbReference type="InterPro" id="IPR016174">
    <property type="entry name" value="Di-haem_cyt_TM"/>
</dbReference>
<dbReference type="PATRIC" id="fig|1050174.4.peg.641"/>
<comment type="similarity">
    <text evidence="2">Belongs to the HupC/HyaC/HydC family.</text>
</comment>
<keyword evidence="11 12" id="KW-0472">Membrane</keyword>
<dbReference type="Proteomes" id="UP000035368">
    <property type="component" value="Chromosome"/>
</dbReference>
<keyword evidence="8" id="KW-0249">Electron transport</keyword>
<dbReference type="InterPro" id="IPR023299">
    <property type="entry name" value="ATPase_P-typ_cyto_dom_N"/>
</dbReference>
<feature type="transmembrane region" description="Helical" evidence="12">
    <location>
        <begin position="210"/>
        <end position="235"/>
    </location>
</feature>
<evidence type="ECO:0000256" key="6">
    <source>
        <dbReference type="ARBA" id="ARBA00022692"/>
    </source>
</evidence>
<dbReference type="AlphaFoldDB" id="A0A0G3GPJ6"/>
<evidence type="ECO:0000313" key="14">
    <source>
        <dbReference type="EMBL" id="AKK02510.1"/>
    </source>
</evidence>
<evidence type="ECO:0000256" key="4">
    <source>
        <dbReference type="ARBA" id="ARBA00022475"/>
    </source>
</evidence>
<keyword evidence="15" id="KW-1185">Reference proteome</keyword>
<evidence type="ECO:0000256" key="1">
    <source>
        <dbReference type="ARBA" id="ARBA00004651"/>
    </source>
</evidence>
<evidence type="ECO:0000256" key="2">
    <source>
        <dbReference type="ARBA" id="ARBA00008622"/>
    </source>
</evidence>
<evidence type="ECO:0000256" key="9">
    <source>
        <dbReference type="ARBA" id="ARBA00022989"/>
    </source>
</evidence>
<dbReference type="STRING" id="1050174.CEPID_03150"/>
<name>A0A0G3GPJ6_9CORY</name>
<dbReference type="EMBL" id="CP011541">
    <property type="protein sequence ID" value="AKK02510.1"/>
    <property type="molecule type" value="Genomic_DNA"/>
</dbReference>
<dbReference type="SUPFAM" id="SSF81342">
    <property type="entry name" value="Transmembrane di-heme cytochromes"/>
    <property type="match status" value="1"/>
</dbReference>
<dbReference type="RefSeq" id="WP_047239702.1">
    <property type="nucleotide sequence ID" value="NZ_CP011541.1"/>
</dbReference>
<dbReference type="PANTHER" id="PTHR30485:SF0">
    <property type="entry name" value="NI_FE-HYDROGENASE 1 B-TYPE CYTOCHROME SUBUNIT-RELATED"/>
    <property type="match status" value="1"/>
</dbReference>
<evidence type="ECO:0000259" key="13">
    <source>
        <dbReference type="Pfam" id="PF01292"/>
    </source>
</evidence>
<feature type="domain" description="Cytochrome b561 bacterial/Ni-hydrogenase" evidence="13">
    <location>
        <begin position="164"/>
        <end position="369"/>
    </location>
</feature>
<dbReference type="GO" id="GO:0020037">
    <property type="term" value="F:heme binding"/>
    <property type="evidence" value="ECO:0007669"/>
    <property type="project" value="TreeGrafter"/>
</dbReference>
<evidence type="ECO:0000256" key="3">
    <source>
        <dbReference type="ARBA" id="ARBA00022448"/>
    </source>
</evidence>
<dbReference type="PANTHER" id="PTHR30485">
    <property type="entry name" value="NI/FE-HYDROGENASE 1 B-TYPE CYTOCHROME SUBUNIT"/>
    <property type="match status" value="1"/>
</dbReference>
<evidence type="ECO:0000256" key="5">
    <source>
        <dbReference type="ARBA" id="ARBA00022617"/>
    </source>
</evidence>
<keyword evidence="5" id="KW-0349">Heme</keyword>
<dbReference type="GO" id="GO:0005886">
    <property type="term" value="C:plasma membrane"/>
    <property type="evidence" value="ECO:0007669"/>
    <property type="project" value="UniProtKB-SubCell"/>
</dbReference>
<evidence type="ECO:0000256" key="11">
    <source>
        <dbReference type="ARBA" id="ARBA00023136"/>
    </source>
</evidence>
<keyword evidence="6 12" id="KW-0812">Transmembrane</keyword>
<comment type="subcellular location">
    <subcellularLocation>
        <location evidence="1">Cell membrane</location>
        <topology evidence="1">Multi-pass membrane protein</topology>
    </subcellularLocation>
</comment>